<sequence length="281" mass="30411">MARRRNRDSVAEDIMSLVSKLPWWVGVLLAAASYAALHRVSQQPVAQPTQLGLLGATVVETMWRTLAFYGQYLLPLLCLIGALISAIKRRSRTRLLDRTTSNPAADALNGMSWQQFERLVGEGFRRQGYRVTETGQIGPDGGVDLELRKDAELHLVQCKQWRAQRVGVAVVRELYGAMAARGAAGGFVVTSGRFTQEAADFADGRNVRLIDGDGLKVLLAAGRMPPVAPVRPRAEPPCPLCGKGMVLRAAKRGAQVGNRFWGCSAFPGCRGTRDAPSDAAA</sequence>
<reference evidence="4 5" key="1">
    <citation type="submission" date="2024-09" db="EMBL/GenBank/DDBJ databases">
        <title>Novel species of the genus Pelomonas and Roseateles isolated from streams.</title>
        <authorList>
            <person name="Lu H."/>
        </authorList>
    </citation>
    <scope>NUCLEOTIDE SEQUENCE [LARGE SCALE GENOMIC DNA]</scope>
    <source>
        <strain evidence="4 5">DC23W</strain>
    </source>
</reference>
<keyword evidence="4" id="KW-0540">Nuclease</keyword>
<organism evidence="4 5">
    <name type="scientific">Pelomonas dachongensis</name>
    <dbReference type="NCBI Taxonomy" id="3299029"/>
    <lineage>
        <taxon>Bacteria</taxon>
        <taxon>Pseudomonadati</taxon>
        <taxon>Pseudomonadota</taxon>
        <taxon>Betaproteobacteria</taxon>
        <taxon>Burkholderiales</taxon>
        <taxon>Sphaerotilaceae</taxon>
        <taxon>Roseateles</taxon>
    </lineage>
</organism>
<feature type="transmembrane region" description="Helical" evidence="1">
    <location>
        <begin position="66"/>
        <end position="87"/>
    </location>
</feature>
<dbReference type="SUPFAM" id="SSF57783">
    <property type="entry name" value="Zinc beta-ribbon"/>
    <property type="match status" value="1"/>
</dbReference>
<evidence type="ECO:0000256" key="1">
    <source>
        <dbReference type="SAM" id="Phobius"/>
    </source>
</evidence>
<feature type="domain" description="DNA topoisomerase type IA zn finger" evidence="2">
    <location>
        <begin position="238"/>
        <end position="276"/>
    </location>
</feature>
<dbReference type="InterPro" id="IPR052906">
    <property type="entry name" value="Type_IV_Methyl-Rstrct_Enzyme"/>
</dbReference>
<keyword evidence="4" id="KW-0255">Endonuclease</keyword>
<dbReference type="InterPro" id="IPR011335">
    <property type="entry name" value="Restrct_endonuc-II-like"/>
</dbReference>
<dbReference type="Gene3D" id="3.40.1350.10">
    <property type="match status" value="1"/>
</dbReference>
<keyword evidence="4" id="KW-0378">Hydrolase</keyword>
<dbReference type="PANTHER" id="PTHR30015">
    <property type="entry name" value="MRR RESTRICTION SYSTEM PROTEIN"/>
    <property type="match status" value="1"/>
</dbReference>
<keyword evidence="1" id="KW-0812">Transmembrane</keyword>
<comment type="caution">
    <text evidence="4">The sequence shown here is derived from an EMBL/GenBank/DDBJ whole genome shotgun (WGS) entry which is preliminary data.</text>
</comment>
<name>A0ABW7EFR2_9BURK</name>
<dbReference type="GO" id="GO:0004519">
    <property type="term" value="F:endonuclease activity"/>
    <property type="evidence" value="ECO:0007669"/>
    <property type="project" value="UniProtKB-KW"/>
</dbReference>
<dbReference type="PANTHER" id="PTHR30015:SF7">
    <property type="entry name" value="TYPE IV METHYL-DIRECTED RESTRICTION ENZYME ECOKMRR"/>
    <property type="match status" value="1"/>
</dbReference>
<dbReference type="SUPFAM" id="SSF52980">
    <property type="entry name" value="Restriction endonuclease-like"/>
    <property type="match status" value="1"/>
</dbReference>
<evidence type="ECO:0000313" key="5">
    <source>
        <dbReference type="Proteomes" id="UP001606300"/>
    </source>
</evidence>
<dbReference type="RefSeq" id="WP_394468412.1">
    <property type="nucleotide sequence ID" value="NZ_JBIGHY010000001.1"/>
</dbReference>
<accession>A0ABW7EFR2</accession>
<evidence type="ECO:0000259" key="3">
    <source>
        <dbReference type="Pfam" id="PF04471"/>
    </source>
</evidence>
<evidence type="ECO:0000259" key="2">
    <source>
        <dbReference type="Pfam" id="PF01396"/>
    </source>
</evidence>
<keyword evidence="1" id="KW-0472">Membrane</keyword>
<protein>
    <submittedName>
        <fullName evidence="4">Restriction endonuclease</fullName>
        <ecNumber evidence="4">3.1.21.-</ecNumber>
    </submittedName>
</protein>
<dbReference type="Pfam" id="PF01396">
    <property type="entry name" value="Zn_ribbon_Top1"/>
    <property type="match status" value="1"/>
</dbReference>
<dbReference type="Proteomes" id="UP001606300">
    <property type="component" value="Unassembled WGS sequence"/>
</dbReference>
<gene>
    <name evidence="4" type="ORF">ACG02S_00170</name>
</gene>
<dbReference type="EC" id="3.1.21.-" evidence="4"/>
<dbReference type="Gene3D" id="3.30.65.10">
    <property type="entry name" value="Bacterial Topoisomerase I, domain 1"/>
    <property type="match status" value="1"/>
</dbReference>
<evidence type="ECO:0000313" key="4">
    <source>
        <dbReference type="EMBL" id="MFG6412302.1"/>
    </source>
</evidence>
<dbReference type="Pfam" id="PF04471">
    <property type="entry name" value="Mrr_cat"/>
    <property type="match status" value="1"/>
</dbReference>
<dbReference type="InterPro" id="IPR013498">
    <property type="entry name" value="Topo_IA_Znf"/>
</dbReference>
<keyword evidence="5" id="KW-1185">Reference proteome</keyword>
<dbReference type="InterPro" id="IPR011856">
    <property type="entry name" value="tRNA_endonuc-like_dom_sf"/>
</dbReference>
<keyword evidence="1" id="KW-1133">Transmembrane helix</keyword>
<feature type="domain" description="Restriction endonuclease type IV Mrr" evidence="3">
    <location>
        <begin position="109"/>
        <end position="217"/>
    </location>
</feature>
<dbReference type="InterPro" id="IPR007560">
    <property type="entry name" value="Restrct_endonuc_IV_Mrr"/>
</dbReference>
<dbReference type="EMBL" id="JBIGHY010000001">
    <property type="protein sequence ID" value="MFG6412302.1"/>
    <property type="molecule type" value="Genomic_DNA"/>
</dbReference>
<feature type="transmembrane region" description="Helical" evidence="1">
    <location>
        <begin position="21"/>
        <end position="37"/>
    </location>
</feature>
<dbReference type="GO" id="GO:0016787">
    <property type="term" value="F:hydrolase activity"/>
    <property type="evidence" value="ECO:0007669"/>
    <property type="project" value="UniProtKB-KW"/>
</dbReference>
<proteinExistence type="predicted"/>